<dbReference type="Gene3D" id="3.10.20.90">
    <property type="entry name" value="Phosphatidylinositol 3-kinase Catalytic Subunit, Chain A, domain 1"/>
    <property type="match status" value="2"/>
</dbReference>
<gene>
    <name evidence="3" type="ORF">T551_00831</name>
</gene>
<feature type="compositionally biased region" description="Polar residues" evidence="1">
    <location>
        <begin position="107"/>
        <end position="117"/>
    </location>
</feature>
<accession>A0A0W4ZUU2</accession>
<keyword evidence="4" id="KW-1185">Reference proteome</keyword>
<dbReference type="OrthoDB" id="3365399at2759"/>
<organism evidence="3 4">
    <name type="scientific">Pneumocystis jirovecii (strain RU7)</name>
    <name type="common">Human pneumocystis pneumonia agent</name>
    <dbReference type="NCBI Taxonomy" id="1408657"/>
    <lineage>
        <taxon>Eukaryota</taxon>
        <taxon>Fungi</taxon>
        <taxon>Dikarya</taxon>
        <taxon>Ascomycota</taxon>
        <taxon>Taphrinomycotina</taxon>
        <taxon>Pneumocystomycetes</taxon>
        <taxon>Pneumocystaceae</taxon>
        <taxon>Pneumocystis</taxon>
    </lineage>
</organism>
<evidence type="ECO:0000313" key="4">
    <source>
        <dbReference type="Proteomes" id="UP000053447"/>
    </source>
</evidence>
<dbReference type="STRING" id="1408657.A0A0W4ZUU2"/>
<proteinExistence type="predicted"/>
<dbReference type="PROSITE" id="PS50053">
    <property type="entry name" value="UBIQUITIN_2"/>
    <property type="match status" value="1"/>
</dbReference>
<feature type="region of interest" description="Disordered" evidence="1">
    <location>
        <begin position="95"/>
        <end position="131"/>
    </location>
</feature>
<dbReference type="Proteomes" id="UP000053447">
    <property type="component" value="Unassembled WGS sequence"/>
</dbReference>
<dbReference type="InterPro" id="IPR022617">
    <property type="entry name" value="Rad60/SUMO-like_dom"/>
</dbReference>
<feature type="domain" description="Ubiquitin-like" evidence="2">
    <location>
        <begin position="330"/>
        <end position="403"/>
    </location>
</feature>
<dbReference type="AlphaFoldDB" id="A0A0W4ZUU2"/>
<dbReference type="eggNOG" id="ENOG502SBJ2">
    <property type="taxonomic scope" value="Eukaryota"/>
</dbReference>
<feature type="region of interest" description="Disordered" evidence="1">
    <location>
        <begin position="47"/>
        <end position="66"/>
    </location>
</feature>
<evidence type="ECO:0000259" key="2">
    <source>
        <dbReference type="PROSITE" id="PS50053"/>
    </source>
</evidence>
<name>A0A0W4ZUU2_PNEJ7</name>
<dbReference type="SUPFAM" id="SSF54236">
    <property type="entry name" value="Ubiquitin-like"/>
    <property type="match status" value="1"/>
</dbReference>
<dbReference type="Pfam" id="PF11976">
    <property type="entry name" value="Rad60-SLD"/>
    <property type="match status" value="2"/>
</dbReference>
<dbReference type="CDD" id="cd01763">
    <property type="entry name" value="Ubl_SUMO_like"/>
    <property type="match status" value="1"/>
</dbReference>
<dbReference type="VEuPathDB" id="FungiDB:T551_00831"/>
<dbReference type="InterPro" id="IPR029071">
    <property type="entry name" value="Ubiquitin-like_domsf"/>
</dbReference>
<evidence type="ECO:0000313" key="3">
    <source>
        <dbReference type="EMBL" id="KTW32149.1"/>
    </source>
</evidence>
<sequence length="403" mass="46435">MQYDQETLFFNRNLSFKHALSFANKESKYNTKKDGFDLTLISSEILSSDQNQSSSQESTSESSENILVSSKVLSHAKNNKSTKKVLTDISTKTTYKNTKKKAANKTHLTPSSESSFSLKRDNSLTPPPRLPKQVIQEGRRIYMRLTQKTKVNQRLIKKINCPLEKENDLYLYNNTNIETYNQQKSSKGCNTLTIFEITIVGKRNTKTDAPNFFPETWEEPILFKISENQAFKTIKNAFCSHKKLSKSYYNQIVLVFRKKRVFESATPKGIGMLKYDSRIEIEIMSKAAYEHLINEIKEKKKINNRTYNFFDLTEKTPESTPYIIIDESPIELVLRNKNNENLKLSVDSNTTISKLIDIFKASKNIDTNTHITLEFEGEHLKPNLSISNYDIENGDLIDVQINN</sequence>
<protein>
    <recommendedName>
        <fullName evidence="2">Ubiquitin-like domain-containing protein</fullName>
    </recommendedName>
</protein>
<dbReference type="RefSeq" id="XP_018230841.1">
    <property type="nucleotide sequence ID" value="XM_018373095.1"/>
</dbReference>
<reference evidence="4" key="1">
    <citation type="journal article" date="2016" name="Nat. Commun.">
        <title>Genome analysis of three Pneumocystis species reveals adaptation mechanisms to life exclusively in mammalian hosts.</title>
        <authorList>
            <person name="Ma L."/>
            <person name="Chen Z."/>
            <person name="Huang D.W."/>
            <person name="Kutty G."/>
            <person name="Ishihara M."/>
            <person name="Wang H."/>
            <person name="Abouelleil A."/>
            <person name="Bishop L."/>
            <person name="Davey E."/>
            <person name="Deng R."/>
            <person name="Deng X."/>
            <person name="Fan L."/>
            <person name="Fantoni G."/>
            <person name="Fitzgerald M."/>
            <person name="Gogineni E."/>
            <person name="Goldberg J.M."/>
            <person name="Handley G."/>
            <person name="Hu X."/>
            <person name="Huber C."/>
            <person name="Jiao X."/>
            <person name="Jones K."/>
            <person name="Levin J.Z."/>
            <person name="Liu Y."/>
            <person name="Macdonald P."/>
            <person name="Melnikov A."/>
            <person name="Raley C."/>
            <person name="Sassi M."/>
            <person name="Sherman B.T."/>
            <person name="Song X."/>
            <person name="Sykes S."/>
            <person name="Tran B."/>
            <person name="Walsh L."/>
            <person name="Xia Y."/>
            <person name="Yang J."/>
            <person name="Young S."/>
            <person name="Zeng Q."/>
            <person name="Zheng X."/>
            <person name="Stephens R."/>
            <person name="Nusbaum C."/>
            <person name="Birren B.W."/>
            <person name="Azadi P."/>
            <person name="Lempicki R.A."/>
            <person name="Cuomo C.A."/>
            <person name="Kovacs J.A."/>
        </authorList>
    </citation>
    <scope>NUCLEOTIDE SEQUENCE [LARGE SCALE GENOMIC DNA]</scope>
    <source>
        <strain evidence="4">RU7</strain>
    </source>
</reference>
<dbReference type="EMBL" id="LFWA01000003">
    <property type="protein sequence ID" value="KTW32149.1"/>
    <property type="molecule type" value="Genomic_DNA"/>
</dbReference>
<dbReference type="InterPro" id="IPR000626">
    <property type="entry name" value="Ubiquitin-like_dom"/>
</dbReference>
<dbReference type="GeneID" id="28939350"/>
<feature type="compositionally biased region" description="Low complexity" evidence="1">
    <location>
        <begin position="47"/>
        <end position="64"/>
    </location>
</feature>
<evidence type="ECO:0000256" key="1">
    <source>
        <dbReference type="SAM" id="MobiDB-lite"/>
    </source>
</evidence>
<comment type="caution">
    <text evidence="3">The sequence shown here is derived from an EMBL/GenBank/DDBJ whole genome shotgun (WGS) entry which is preliminary data.</text>
</comment>